<reference evidence="2" key="1">
    <citation type="submission" date="2014-09" db="EMBL/GenBank/DDBJ databases">
        <title>Genome sequence of the luminous mushroom Mycena chlorophos for searching fungal bioluminescence genes.</title>
        <authorList>
            <person name="Tanaka Y."/>
            <person name="Kasuga D."/>
            <person name="Oba Y."/>
            <person name="Hase S."/>
            <person name="Sato K."/>
            <person name="Oba Y."/>
            <person name="Sakakibara Y."/>
        </authorList>
    </citation>
    <scope>NUCLEOTIDE SEQUENCE</scope>
</reference>
<evidence type="ECO:0000313" key="3">
    <source>
        <dbReference type="Proteomes" id="UP000815677"/>
    </source>
</evidence>
<organism evidence="2 3">
    <name type="scientific">Mycena chlorophos</name>
    <name type="common">Agaric fungus</name>
    <name type="synonym">Agaricus chlorophos</name>
    <dbReference type="NCBI Taxonomy" id="658473"/>
    <lineage>
        <taxon>Eukaryota</taxon>
        <taxon>Fungi</taxon>
        <taxon>Dikarya</taxon>
        <taxon>Basidiomycota</taxon>
        <taxon>Agaricomycotina</taxon>
        <taxon>Agaricomycetes</taxon>
        <taxon>Agaricomycetidae</taxon>
        <taxon>Agaricales</taxon>
        <taxon>Marasmiineae</taxon>
        <taxon>Mycenaceae</taxon>
        <taxon>Mycena</taxon>
    </lineage>
</organism>
<feature type="region of interest" description="Disordered" evidence="1">
    <location>
        <begin position="126"/>
        <end position="152"/>
    </location>
</feature>
<accession>A0ABQ0KV62</accession>
<dbReference type="Proteomes" id="UP000815677">
    <property type="component" value="Unassembled WGS sequence"/>
</dbReference>
<feature type="compositionally biased region" description="Low complexity" evidence="1">
    <location>
        <begin position="134"/>
        <end position="144"/>
    </location>
</feature>
<sequence>MSTNNDPPVPPERPDGYYTVPVHSSYATTGTLVNYKRLRDADLKAYQIPRDPVYAYVVDVIVPNLRHAEATGTTGGVSREAWVRANAMETALRVCGFTESGEDKGYVLDSVRSTIVQMTKEKVKNLKKKDKDGASTSVATTSASQKAPAKTTEFRVLREQLREEAVAAARASAPEKAEGDQPATRDPNFLKRLNAWVAEKLEQHSPEELAALSVEVQRRNKVYQEGPTKEQQAETKGRIVEDVRYANSSLIGDGWNGHGPLVMFILTAYPDGDRLQSFATTISPDPKCPPFSSPVLDELWTSFEAWARAELDVPHSSASIPEVALEPRDADTNPSILRRALSNFIESATPAQIQRVYALATGSGPAPLAATGSGTKPDFSPAFSKSLAPPLPHPSTDDDEPDRPQNEDKGKGKARADGPGEELAAAPAKKGKGKGKTKAGSKANVIADDAPPKPTATKRKRGAETNAAAASKKAKFAVTSPRRTRNANPMPKTPTKVAKVVATGQRWGGGKYDVVEVTPDGKGEGSSGAAGEESSELSELESDE</sequence>
<feature type="compositionally biased region" description="Basic and acidic residues" evidence="1">
    <location>
        <begin position="402"/>
        <end position="418"/>
    </location>
</feature>
<keyword evidence="3" id="KW-1185">Reference proteome</keyword>
<proteinExistence type="predicted"/>
<dbReference type="EMBL" id="DF838284">
    <property type="protein sequence ID" value="GAT42808.1"/>
    <property type="molecule type" value="Genomic_DNA"/>
</dbReference>
<feature type="compositionally biased region" description="Acidic residues" evidence="1">
    <location>
        <begin position="533"/>
        <end position="544"/>
    </location>
</feature>
<evidence type="ECO:0000313" key="2">
    <source>
        <dbReference type="EMBL" id="GAT42808.1"/>
    </source>
</evidence>
<evidence type="ECO:0000256" key="1">
    <source>
        <dbReference type="SAM" id="MobiDB-lite"/>
    </source>
</evidence>
<feature type="region of interest" description="Disordered" evidence="1">
    <location>
        <begin position="365"/>
        <end position="497"/>
    </location>
</feature>
<protein>
    <submittedName>
        <fullName evidence="2">Uncharacterized protein</fullName>
    </submittedName>
</protein>
<feature type="compositionally biased region" description="Basic residues" evidence="1">
    <location>
        <begin position="429"/>
        <end position="439"/>
    </location>
</feature>
<gene>
    <name evidence="2" type="ORF">MCHLO_00509</name>
</gene>
<name>A0ABQ0KV62_MYCCL</name>
<feature type="region of interest" description="Disordered" evidence="1">
    <location>
        <begin position="511"/>
        <end position="544"/>
    </location>
</feature>